<organism evidence="2 3">
    <name type="scientific">Candidatus Yonathbacteria bacterium RIFCSPHIGHO2_01_FULL_51_10</name>
    <dbReference type="NCBI Taxonomy" id="1802723"/>
    <lineage>
        <taxon>Bacteria</taxon>
        <taxon>Candidatus Yonathiibacteriota</taxon>
    </lineage>
</organism>
<dbReference type="EMBL" id="MHUS01000025">
    <property type="protein sequence ID" value="OHA80392.1"/>
    <property type="molecule type" value="Genomic_DNA"/>
</dbReference>
<accession>A0A1G2S743</accession>
<protein>
    <recommendedName>
        <fullName evidence="1">Immunity MXAN-0049 protein domain-containing protein</fullName>
    </recommendedName>
</protein>
<gene>
    <name evidence="2" type="ORF">A2675_01345</name>
</gene>
<sequence>MDMSDYFIIQPRSRFDPEGQGYMEIEDWVGIEGFGDWRRGTMAKDRPKGSVEIRVIPYDGYVGLPDEVSDMNVPLMSARLKEAITAAGVDNINFSPVTLRNSETGQAYEYFAFNLVGLVVAADMTKSNITSHDGDFLGDSSVHDLIIDESKIGGLLMFRLKEKFAAIIVQKSVKESIEQHGIDTIKFVKPEDYMAL</sequence>
<dbReference type="InterPro" id="IPR012433">
    <property type="entry name" value="Imm11"/>
</dbReference>
<comment type="caution">
    <text evidence="2">The sequence shown here is derived from an EMBL/GenBank/DDBJ whole genome shotgun (WGS) entry which is preliminary data.</text>
</comment>
<dbReference type="Proteomes" id="UP000176997">
    <property type="component" value="Unassembled WGS sequence"/>
</dbReference>
<evidence type="ECO:0000313" key="2">
    <source>
        <dbReference type="EMBL" id="OHA80392.1"/>
    </source>
</evidence>
<dbReference type="Pfam" id="PF07791">
    <property type="entry name" value="Imm11"/>
    <property type="match status" value="1"/>
</dbReference>
<evidence type="ECO:0000259" key="1">
    <source>
        <dbReference type="Pfam" id="PF07791"/>
    </source>
</evidence>
<dbReference type="AlphaFoldDB" id="A0A1G2S743"/>
<dbReference type="STRING" id="1802723.A2675_01345"/>
<name>A0A1G2S743_9BACT</name>
<evidence type="ECO:0000313" key="3">
    <source>
        <dbReference type="Proteomes" id="UP000176997"/>
    </source>
</evidence>
<reference evidence="2 3" key="1">
    <citation type="journal article" date="2016" name="Nat. Commun.">
        <title>Thousands of microbial genomes shed light on interconnected biogeochemical processes in an aquifer system.</title>
        <authorList>
            <person name="Anantharaman K."/>
            <person name="Brown C.T."/>
            <person name="Hug L.A."/>
            <person name="Sharon I."/>
            <person name="Castelle C.J."/>
            <person name="Probst A.J."/>
            <person name="Thomas B.C."/>
            <person name="Singh A."/>
            <person name="Wilkins M.J."/>
            <person name="Karaoz U."/>
            <person name="Brodie E.L."/>
            <person name="Williams K.H."/>
            <person name="Hubbard S.S."/>
            <person name="Banfield J.F."/>
        </authorList>
    </citation>
    <scope>NUCLEOTIDE SEQUENCE [LARGE SCALE GENOMIC DNA]</scope>
</reference>
<proteinExistence type="predicted"/>
<feature type="domain" description="Immunity MXAN-0049 protein" evidence="1">
    <location>
        <begin position="64"/>
        <end position="189"/>
    </location>
</feature>